<evidence type="ECO:0000259" key="7">
    <source>
        <dbReference type="PROSITE" id="PS51394"/>
    </source>
</evidence>
<dbReference type="PROSITE" id="PS50082">
    <property type="entry name" value="WD_REPEATS_2"/>
    <property type="match status" value="3"/>
</dbReference>
<dbReference type="InterPro" id="IPR036322">
    <property type="entry name" value="WD40_repeat_dom_sf"/>
</dbReference>
<dbReference type="PANTHER" id="PTHR19849">
    <property type="entry name" value="PHOSPHOLIPASE A-2-ACTIVATING PROTEIN"/>
    <property type="match status" value="1"/>
</dbReference>
<dbReference type="SUPFAM" id="SSF50978">
    <property type="entry name" value="WD40 repeat-like"/>
    <property type="match status" value="1"/>
</dbReference>
<evidence type="ECO:0000256" key="3">
    <source>
        <dbReference type="ARBA" id="ARBA00022574"/>
    </source>
</evidence>
<sequence>MAHFQLSAQLVGHEKEVRAVLALSDQLLVTGSRDETLKVWSFSEERKEWQLENSFHLHNGFVSCLAALPSQCGPLVLSGGGDGIIRATDITRGSQVGKGEGHSNTVCDIQLGDEGNQFISSSWDCTSIVWKVEQTVDAAFSNHHQQNNNNNNKNDSECLVIHMTPLITLRGHESAVWSAVMLSGHCYLTASADKTIRVWNDRSECLQTICAHRDVVRYLYKIPETQKLVSISNDGCAICYKSSTSDGESDQRHWEIEHRLFLSNHFLYCLTYLPFIDCFAAGGEDGSVVIFSFQQGTVIETISHPKTVWAVATLPHRQDLVTGCMDNICRIFTRDESRVADEATLQAFQASVGNKKLSSSMVQGVDWDKLPLYEQVIDTPGTREGELKVVKKGNEAQVLIWSQQKWSKFGDVVDNPNNETNSGQSGYLDGEYYDYIFDVDIGDDQPKRRLGYRRGENPLAAAQRFLLKEQLPLEYIDQVADFIDRNTDYRQYNKNMEGDPLTGSSRYIPTENNEQKNVSSDPFSENRYRPTSDDYTSTGNIPSSGKQQRHFPTSEFIYFAYSDQYANMRRKLSEFNHQVSEDMRLSNEEWNWLEKLIAQLEKANSISSCIFSENELKTMEKLLDWPTENIIPVLDIFRLMILSPSASSHFFLQKEKFGLDKLQKHILSSSKASIGVVIMACRAICNMFSSRLVALLACDQWESIIALFSFTVCISHPKSIEAYCALLHNYGIQLSKAEFLSTTSQWIKFALEWLQLLRDHKIEDFSSIYAVWTALGTVFVTYPRFLQEAMEQYSLLDIMEKYVPTSPKIKECIQQLEKLIAAPSETQ</sequence>
<dbReference type="InterPro" id="IPR015943">
    <property type="entry name" value="WD40/YVTN_repeat-like_dom_sf"/>
</dbReference>
<dbReference type="Gene3D" id="3.10.20.870">
    <property type="entry name" value="PFU (PLAA family ubiquitin binding), C-terminal domain"/>
    <property type="match status" value="1"/>
</dbReference>
<name>A0AAV9I8M0_9RHOD</name>
<dbReference type="CDD" id="cd00200">
    <property type="entry name" value="WD40"/>
    <property type="match status" value="1"/>
</dbReference>
<keyword evidence="4" id="KW-0677">Repeat</keyword>
<dbReference type="InterPro" id="IPR001680">
    <property type="entry name" value="WD40_rpt"/>
</dbReference>
<organism evidence="9 10">
    <name type="scientific">Galdieria yellowstonensis</name>
    <dbReference type="NCBI Taxonomy" id="3028027"/>
    <lineage>
        <taxon>Eukaryota</taxon>
        <taxon>Rhodophyta</taxon>
        <taxon>Bangiophyceae</taxon>
        <taxon>Galdieriales</taxon>
        <taxon>Galdieriaceae</taxon>
        <taxon>Galdieria</taxon>
    </lineage>
</organism>
<evidence type="ECO:0000259" key="8">
    <source>
        <dbReference type="PROSITE" id="PS51396"/>
    </source>
</evidence>
<dbReference type="InterPro" id="IPR013535">
    <property type="entry name" value="PUL_dom"/>
</dbReference>
<dbReference type="GO" id="GO:0043161">
    <property type="term" value="P:proteasome-mediated ubiquitin-dependent protein catabolic process"/>
    <property type="evidence" value="ECO:0007669"/>
    <property type="project" value="TreeGrafter"/>
</dbReference>
<dbReference type="GO" id="GO:0005737">
    <property type="term" value="C:cytoplasm"/>
    <property type="evidence" value="ECO:0007669"/>
    <property type="project" value="UniProtKB-SubCell"/>
</dbReference>
<evidence type="ECO:0000313" key="9">
    <source>
        <dbReference type="EMBL" id="KAK4523722.1"/>
    </source>
</evidence>
<feature type="repeat" description="WD" evidence="5">
    <location>
        <begin position="10"/>
        <end position="50"/>
    </location>
</feature>
<feature type="domain" description="PUL" evidence="8">
    <location>
        <begin position="549"/>
        <end position="819"/>
    </location>
</feature>
<evidence type="ECO:0008006" key="11">
    <source>
        <dbReference type="Google" id="ProtNLM"/>
    </source>
</evidence>
<dbReference type="GO" id="GO:0010992">
    <property type="term" value="P:ubiquitin recycling"/>
    <property type="evidence" value="ECO:0007669"/>
    <property type="project" value="TreeGrafter"/>
</dbReference>
<protein>
    <recommendedName>
        <fullName evidence="11">Phospholipase A-2-activating protein</fullName>
    </recommendedName>
</protein>
<feature type="repeat" description="WD" evidence="5">
    <location>
        <begin position="169"/>
        <end position="200"/>
    </location>
</feature>
<keyword evidence="2" id="KW-0963">Cytoplasm</keyword>
<reference evidence="9 10" key="1">
    <citation type="submission" date="2022-07" db="EMBL/GenBank/DDBJ databases">
        <title>Genome-wide signatures of adaptation to extreme environments.</title>
        <authorList>
            <person name="Cho C.H."/>
            <person name="Yoon H.S."/>
        </authorList>
    </citation>
    <scope>NUCLEOTIDE SEQUENCE [LARGE SCALE GENOMIC DNA]</scope>
    <source>
        <strain evidence="9 10">108.79 E11</strain>
    </source>
</reference>
<evidence type="ECO:0000256" key="2">
    <source>
        <dbReference type="ARBA" id="ARBA00022490"/>
    </source>
</evidence>
<accession>A0AAV9I8M0</accession>
<comment type="subcellular location">
    <subcellularLocation>
        <location evidence="1">Cytoplasm</location>
    </subcellularLocation>
</comment>
<gene>
    <name evidence="9" type="ORF">GAYE_PCTG75G1618</name>
</gene>
<dbReference type="Pfam" id="PF08324">
    <property type="entry name" value="PUL"/>
    <property type="match status" value="1"/>
</dbReference>
<evidence type="ECO:0000256" key="6">
    <source>
        <dbReference type="SAM" id="MobiDB-lite"/>
    </source>
</evidence>
<feature type="compositionally biased region" description="Polar residues" evidence="6">
    <location>
        <begin position="502"/>
        <end position="523"/>
    </location>
</feature>
<dbReference type="PANTHER" id="PTHR19849:SF0">
    <property type="entry name" value="PHOSPHOLIPASE A-2-ACTIVATING PROTEIN"/>
    <property type="match status" value="1"/>
</dbReference>
<proteinExistence type="predicted"/>
<dbReference type="PROSITE" id="PS51394">
    <property type="entry name" value="PFU"/>
    <property type="match status" value="1"/>
</dbReference>
<dbReference type="InterPro" id="IPR038122">
    <property type="entry name" value="PFU_sf"/>
</dbReference>
<evidence type="ECO:0000256" key="5">
    <source>
        <dbReference type="PROSITE-ProRule" id="PRU00221"/>
    </source>
</evidence>
<evidence type="ECO:0000256" key="1">
    <source>
        <dbReference type="ARBA" id="ARBA00004496"/>
    </source>
</evidence>
<feature type="repeat" description="WD" evidence="5">
    <location>
        <begin position="99"/>
        <end position="133"/>
    </location>
</feature>
<dbReference type="Gene3D" id="1.25.10.10">
    <property type="entry name" value="Leucine-rich Repeat Variant"/>
    <property type="match status" value="1"/>
</dbReference>
<keyword evidence="3 5" id="KW-0853">WD repeat</keyword>
<evidence type="ECO:0000313" key="10">
    <source>
        <dbReference type="Proteomes" id="UP001300502"/>
    </source>
</evidence>
<feature type="compositionally biased region" description="Polar residues" evidence="6">
    <location>
        <begin position="533"/>
        <end position="546"/>
    </location>
</feature>
<dbReference type="Proteomes" id="UP001300502">
    <property type="component" value="Unassembled WGS sequence"/>
</dbReference>
<dbReference type="AlphaFoldDB" id="A0AAV9I8M0"/>
<dbReference type="Gene3D" id="2.130.10.10">
    <property type="entry name" value="YVTN repeat-like/Quinoprotein amine dehydrogenase"/>
    <property type="match status" value="1"/>
</dbReference>
<dbReference type="PROSITE" id="PS50294">
    <property type="entry name" value="WD_REPEATS_REGION"/>
    <property type="match status" value="1"/>
</dbReference>
<dbReference type="Pfam" id="PF00400">
    <property type="entry name" value="WD40"/>
    <property type="match status" value="5"/>
</dbReference>
<dbReference type="GO" id="GO:0005634">
    <property type="term" value="C:nucleus"/>
    <property type="evidence" value="ECO:0007669"/>
    <property type="project" value="TreeGrafter"/>
</dbReference>
<dbReference type="InterPro" id="IPR011989">
    <property type="entry name" value="ARM-like"/>
</dbReference>
<dbReference type="Pfam" id="PF09070">
    <property type="entry name" value="PFU"/>
    <property type="match status" value="1"/>
</dbReference>
<evidence type="ECO:0000256" key="4">
    <source>
        <dbReference type="ARBA" id="ARBA00022737"/>
    </source>
</evidence>
<dbReference type="EMBL" id="JANCYU010000019">
    <property type="protein sequence ID" value="KAK4523722.1"/>
    <property type="molecule type" value="Genomic_DNA"/>
</dbReference>
<dbReference type="GO" id="GO:0043130">
    <property type="term" value="F:ubiquitin binding"/>
    <property type="evidence" value="ECO:0007669"/>
    <property type="project" value="TreeGrafter"/>
</dbReference>
<feature type="domain" description="PFU" evidence="7">
    <location>
        <begin position="398"/>
        <end position="497"/>
    </location>
</feature>
<dbReference type="InterPro" id="IPR015155">
    <property type="entry name" value="PFU"/>
</dbReference>
<dbReference type="PROSITE" id="PS51396">
    <property type="entry name" value="PUL"/>
    <property type="match status" value="1"/>
</dbReference>
<keyword evidence="10" id="KW-1185">Reference proteome</keyword>
<feature type="region of interest" description="Disordered" evidence="6">
    <location>
        <begin position="492"/>
        <end position="548"/>
    </location>
</feature>
<comment type="caution">
    <text evidence="9">The sequence shown here is derived from an EMBL/GenBank/DDBJ whole genome shotgun (WGS) entry which is preliminary data.</text>
</comment>
<dbReference type="SMART" id="SM00320">
    <property type="entry name" value="WD40"/>
    <property type="match status" value="7"/>
</dbReference>